<proteinExistence type="predicted"/>
<dbReference type="AlphaFoldDB" id="A0A6I1I495"/>
<protein>
    <submittedName>
        <fullName evidence="2">Uncharacterized protein</fullName>
    </submittedName>
</protein>
<keyword evidence="1" id="KW-0732">Signal</keyword>
<organism evidence="2 3">
    <name type="scientific">Janthinobacterium violaceinigrum</name>
    <dbReference type="NCBI Taxonomy" id="2654252"/>
    <lineage>
        <taxon>Bacteria</taxon>
        <taxon>Pseudomonadati</taxon>
        <taxon>Pseudomonadota</taxon>
        <taxon>Betaproteobacteria</taxon>
        <taxon>Burkholderiales</taxon>
        <taxon>Oxalobacteraceae</taxon>
        <taxon>Janthinobacterium</taxon>
    </lineage>
</organism>
<accession>A0A6I1I495</accession>
<keyword evidence="3" id="KW-1185">Reference proteome</keyword>
<name>A0A6I1I495_9BURK</name>
<sequence>MFSCAALAAGLLCGSQAAAQAATQADAPAEAPAETGQSIHINSIRNPELKSYRVMAAGLDAFDDYHALAPGAREVRFKLVAGSRAPADAMQDLALRIAGNETSIALPLAADGSFTLPRSAQADSEDADLVTNKKKGNYRWQPSIHSDGVPAGMRRLGDLRLQCQVTVAIAKKEIPFWIRTLVGTLLRTTDWCASEQLKMHTRSDQAIASATLLDGERRIALKVEKEGHAFLSPIGDTRYGDDTLIELVYQPDAAGTPPAAP</sequence>
<feature type="chain" id="PRO_5026304542" evidence="1">
    <location>
        <begin position="22"/>
        <end position="261"/>
    </location>
</feature>
<reference evidence="2 3" key="1">
    <citation type="submission" date="2019-10" db="EMBL/GenBank/DDBJ databases">
        <title>Three novel species isolated from a subtropical stream in China.</title>
        <authorList>
            <person name="Lu H."/>
        </authorList>
    </citation>
    <scope>NUCLEOTIDE SEQUENCE [LARGE SCALE GENOMIC DNA]</scope>
    <source>
        <strain evidence="2 3">FT13W</strain>
    </source>
</reference>
<dbReference type="EMBL" id="WFLI01000011">
    <property type="protein sequence ID" value="KAB8064760.1"/>
    <property type="molecule type" value="Genomic_DNA"/>
</dbReference>
<dbReference type="Proteomes" id="UP000468717">
    <property type="component" value="Unassembled WGS sequence"/>
</dbReference>
<comment type="caution">
    <text evidence="2">The sequence shown here is derived from an EMBL/GenBank/DDBJ whole genome shotgun (WGS) entry which is preliminary data.</text>
</comment>
<evidence type="ECO:0000313" key="2">
    <source>
        <dbReference type="EMBL" id="KAB8064760.1"/>
    </source>
</evidence>
<evidence type="ECO:0000256" key="1">
    <source>
        <dbReference type="SAM" id="SignalP"/>
    </source>
</evidence>
<gene>
    <name evidence="2" type="ORF">GCN75_12045</name>
</gene>
<evidence type="ECO:0000313" key="3">
    <source>
        <dbReference type="Proteomes" id="UP000468717"/>
    </source>
</evidence>
<feature type="signal peptide" evidence="1">
    <location>
        <begin position="1"/>
        <end position="21"/>
    </location>
</feature>